<feature type="transmembrane region" description="Helical" evidence="8">
    <location>
        <begin position="417"/>
        <end position="440"/>
    </location>
</feature>
<feature type="transmembrane region" description="Helical" evidence="8">
    <location>
        <begin position="534"/>
        <end position="553"/>
    </location>
</feature>
<protein>
    <submittedName>
        <fullName evidence="10">Membrane protein</fullName>
    </submittedName>
</protein>
<feature type="transmembrane region" description="Helical" evidence="8">
    <location>
        <begin position="145"/>
        <end position="162"/>
    </location>
</feature>
<comment type="similarity">
    <text evidence="2">Belongs to the EamA transporter family.</text>
</comment>
<feature type="transmembrane region" description="Helical" evidence="8">
    <location>
        <begin position="560"/>
        <end position="580"/>
    </location>
</feature>
<feature type="transmembrane region" description="Helical" evidence="8">
    <location>
        <begin position="203"/>
        <end position="224"/>
    </location>
</feature>
<feature type="transmembrane region" description="Helical" evidence="8">
    <location>
        <begin position="174"/>
        <end position="191"/>
    </location>
</feature>
<evidence type="ECO:0000256" key="6">
    <source>
        <dbReference type="ARBA" id="ARBA00022989"/>
    </source>
</evidence>
<comment type="caution">
    <text evidence="10">The sequence shown here is derived from an EMBL/GenBank/DDBJ whole genome shotgun (WGS) entry which is preliminary data.</text>
</comment>
<comment type="subcellular location">
    <subcellularLocation>
        <location evidence="1">Cell membrane</location>
        <topology evidence="1">Multi-pass membrane protein</topology>
    </subcellularLocation>
</comment>
<evidence type="ECO:0000256" key="7">
    <source>
        <dbReference type="ARBA" id="ARBA00023136"/>
    </source>
</evidence>
<evidence type="ECO:0000256" key="3">
    <source>
        <dbReference type="ARBA" id="ARBA00022448"/>
    </source>
</evidence>
<feature type="domain" description="EamA" evidence="9">
    <location>
        <begin position="647"/>
        <end position="782"/>
    </location>
</feature>
<accession>A0A1V9YHV7</accession>
<feature type="transmembrane region" description="Helical" evidence="8">
    <location>
        <begin position="93"/>
        <end position="115"/>
    </location>
</feature>
<feature type="transmembrane region" description="Helical" evidence="8">
    <location>
        <begin position="391"/>
        <end position="411"/>
    </location>
</feature>
<feature type="transmembrane region" description="Helical" evidence="8">
    <location>
        <begin position="791"/>
        <end position="806"/>
    </location>
</feature>
<feature type="transmembrane region" description="Helical" evidence="8">
    <location>
        <begin position="678"/>
        <end position="699"/>
    </location>
</feature>
<gene>
    <name evidence="10" type="ORF">ACHHYP_11987</name>
</gene>
<evidence type="ECO:0000313" key="11">
    <source>
        <dbReference type="Proteomes" id="UP000243579"/>
    </source>
</evidence>
<feature type="transmembrane region" description="Helical" evidence="8">
    <location>
        <begin position="743"/>
        <end position="760"/>
    </location>
</feature>
<feature type="transmembrane region" description="Helical" evidence="8">
    <location>
        <begin position="906"/>
        <end position="924"/>
    </location>
</feature>
<dbReference type="InterPro" id="IPR037185">
    <property type="entry name" value="EmrE-like"/>
</dbReference>
<feature type="transmembrane region" description="Helical" evidence="8">
    <location>
        <begin position="767"/>
        <end position="785"/>
    </location>
</feature>
<dbReference type="AlphaFoldDB" id="A0A1V9YHV7"/>
<dbReference type="OrthoDB" id="10420128at2759"/>
<evidence type="ECO:0000256" key="2">
    <source>
        <dbReference type="ARBA" id="ARBA00007362"/>
    </source>
</evidence>
<dbReference type="SUPFAM" id="SSF103481">
    <property type="entry name" value="Multidrug resistance efflux transporter EmrE"/>
    <property type="match status" value="6"/>
</dbReference>
<dbReference type="PANTHER" id="PTHR22911">
    <property type="entry name" value="ACYL-MALONYL CONDENSING ENZYME-RELATED"/>
    <property type="match status" value="1"/>
</dbReference>
<feature type="transmembrane region" description="Helical" evidence="8">
    <location>
        <begin position="818"/>
        <end position="835"/>
    </location>
</feature>
<dbReference type="GO" id="GO:0005886">
    <property type="term" value="C:plasma membrane"/>
    <property type="evidence" value="ECO:0007669"/>
    <property type="project" value="UniProtKB-SubCell"/>
</dbReference>
<feature type="transmembrane region" description="Helical" evidence="8">
    <location>
        <begin position="855"/>
        <end position="873"/>
    </location>
</feature>
<evidence type="ECO:0000256" key="1">
    <source>
        <dbReference type="ARBA" id="ARBA00004651"/>
    </source>
</evidence>
<feature type="transmembrane region" description="Helical" evidence="8">
    <location>
        <begin position="236"/>
        <end position="256"/>
    </location>
</feature>
<feature type="transmembrane region" description="Helical" evidence="8">
    <location>
        <begin position="358"/>
        <end position="379"/>
    </location>
</feature>
<feature type="transmembrane region" description="Helical" evidence="8">
    <location>
        <begin position="447"/>
        <end position="466"/>
    </location>
</feature>
<dbReference type="NCBIfam" id="TIGR00688">
    <property type="entry name" value="rarD"/>
    <property type="match status" value="3"/>
</dbReference>
<keyword evidence="3" id="KW-0813">Transport</keyword>
<feature type="transmembrane region" description="Helical" evidence="8">
    <location>
        <begin position="328"/>
        <end position="346"/>
    </location>
</feature>
<evidence type="ECO:0000256" key="5">
    <source>
        <dbReference type="ARBA" id="ARBA00022692"/>
    </source>
</evidence>
<feature type="transmembrane region" description="Helical" evidence="8">
    <location>
        <begin position="711"/>
        <end position="731"/>
    </location>
</feature>
<feature type="transmembrane region" description="Helical" evidence="8">
    <location>
        <begin position="5"/>
        <end position="22"/>
    </location>
</feature>
<organism evidence="10 11">
    <name type="scientific">Achlya hypogyna</name>
    <name type="common">Oomycete</name>
    <name type="synonym">Protoachlya hypogyna</name>
    <dbReference type="NCBI Taxonomy" id="1202772"/>
    <lineage>
        <taxon>Eukaryota</taxon>
        <taxon>Sar</taxon>
        <taxon>Stramenopiles</taxon>
        <taxon>Oomycota</taxon>
        <taxon>Saprolegniomycetes</taxon>
        <taxon>Saprolegniales</taxon>
        <taxon>Achlyaceae</taxon>
        <taxon>Achlya</taxon>
    </lineage>
</organism>
<dbReference type="InterPro" id="IPR000620">
    <property type="entry name" value="EamA_dom"/>
</dbReference>
<feature type="transmembrane region" description="Helical" evidence="8">
    <location>
        <begin position="648"/>
        <end position="666"/>
    </location>
</feature>
<proteinExistence type="inferred from homology"/>
<dbReference type="EMBL" id="JNBR01001730">
    <property type="protein sequence ID" value="OQR85298.1"/>
    <property type="molecule type" value="Genomic_DNA"/>
</dbReference>
<reference evidence="10 11" key="1">
    <citation type="journal article" date="2014" name="Genome Biol. Evol.">
        <title>The secreted proteins of Achlya hypogyna and Thraustotheca clavata identify the ancestral oomycete secretome and reveal gene acquisitions by horizontal gene transfer.</title>
        <authorList>
            <person name="Misner I."/>
            <person name="Blouin N."/>
            <person name="Leonard G."/>
            <person name="Richards T.A."/>
            <person name="Lane C.E."/>
        </authorList>
    </citation>
    <scope>NUCLEOTIDE SEQUENCE [LARGE SCALE GENOMIC DNA]</scope>
    <source>
        <strain evidence="10 11">ATCC 48635</strain>
    </source>
</reference>
<evidence type="ECO:0000259" key="9">
    <source>
        <dbReference type="Pfam" id="PF00892"/>
    </source>
</evidence>
<keyword evidence="6 8" id="KW-1133">Transmembrane helix</keyword>
<keyword evidence="4" id="KW-1003">Cell membrane</keyword>
<feature type="transmembrane region" description="Helical" evidence="8">
    <location>
        <begin position="67"/>
        <end position="87"/>
    </location>
</feature>
<feature type="transmembrane region" description="Helical" evidence="8">
    <location>
        <begin position="122"/>
        <end position="139"/>
    </location>
</feature>
<feature type="transmembrane region" description="Helical" evidence="8">
    <location>
        <begin position="880"/>
        <end position="900"/>
    </location>
</feature>
<sequence>MQTGVLYCVTAYIMWGVLPIYWKQLEEVPADQLALHRIVWSLFFLVIVLAIKGDFGAFRENVRGWRVFAIYTTSSVLILANWMTYIWAVNAGYIVQTSLGYFITPLLNVVVGVIVFKEKLRVWQWAAVALALAGVLVVAVAYGKFPWVALTLGGTFSVYGVVKKQAPLNALHGLTLETGILFVPAVIYLVVKQATGSGVFMHISVTSNILLVGAGVVTVIPLLLFASAAQSIPFSLLGMLQYIAPSLMFIMGVAVYHEAFSLVKLVGFILVWIALTLYSIEGYAFQKKQAKAVVIDSPKNETAYDRPYPAPSTGSRQLTLKFATMRTGILHGVLAFVFWGFMPIYWKQVEAIPAVQLAIHRIVWSLLILVLILIATGQWTEFRAQARGRRVLAIYAIASVFVFANWALDIWAVNAGYIVQTSLGYFITPLFNVVFGVLLFKEKPRPWQWVSIALATSGVLVCAIAYGEFPWVALSLAITFSIYSVAKKQAPLNALYGLTLETAILFPPAVIYLIVLEVQGTGALGRVSVGDNFLLVGCGVCTIIPLLLFASAAQRISISLLGMLQYIFPSVMFVVGVALYNEPFSMTKLVGFILVWIAVILYSFEEFVYFKNHPKEVPVPVQTPREETSATAALPPDLFIFEFTMNFGVLYAVLCFVIWGLFPLYWKELEAISAVQLALHRIVWSFVFLAIIMTLTGRWTTFRTEVANKKILVTYTLSSVFILTNWMTYVWAINAGYVVETSLGYFLTPILTVILSVVVFKEKLRKWQIVSILIAAGGLLVVAIAYAKFPWVAFTLAGSFSIYGCIKKMAPLNSLNGLMLETAIMLLPSVVYLVVVECNGTGAFGHVDIKSNLMLVGGGIVTVIPLLLFASAAQQIPFNVLGMLQYISPSLVFLLGVLVYHEPFSTTKLIGFILVWVALALYTAEGIWHSKASSKDEVIAESPREDNTSSAYNRV</sequence>
<feature type="transmembrane region" description="Helical" evidence="8">
    <location>
        <begin position="34"/>
        <end position="55"/>
    </location>
</feature>
<dbReference type="InterPro" id="IPR004626">
    <property type="entry name" value="RarD"/>
</dbReference>
<dbReference type="Proteomes" id="UP000243579">
    <property type="component" value="Unassembled WGS sequence"/>
</dbReference>
<name>A0A1V9YHV7_ACHHY</name>
<feature type="domain" description="EamA" evidence="9">
    <location>
        <begin position="327"/>
        <end position="461"/>
    </location>
</feature>
<feature type="transmembrane region" description="Helical" evidence="8">
    <location>
        <begin position="494"/>
        <end position="514"/>
    </location>
</feature>
<dbReference type="Pfam" id="PF00892">
    <property type="entry name" value="EamA"/>
    <property type="match status" value="3"/>
</dbReference>
<feature type="transmembrane region" description="Helical" evidence="8">
    <location>
        <begin position="586"/>
        <end position="604"/>
    </location>
</feature>
<keyword evidence="5 8" id="KW-0812">Transmembrane</keyword>
<keyword evidence="11" id="KW-1185">Reference proteome</keyword>
<keyword evidence="7 8" id="KW-0472">Membrane</keyword>
<evidence type="ECO:0000256" key="8">
    <source>
        <dbReference type="SAM" id="Phobius"/>
    </source>
</evidence>
<feature type="transmembrane region" description="Helical" evidence="8">
    <location>
        <begin position="472"/>
        <end position="487"/>
    </location>
</feature>
<evidence type="ECO:0000256" key="4">
    <source>
        <dbReference type="ARBA" id="ARBA00022475"/>
    </source>
</evidence>
<dbReference type="PANTHER" id="PTHR22911:SF137">
    <property type="entry name" value="SOLUTE CARRIER FAMILY 35 MEMBER G2-RELATED"/>
    <property type="match status" value="1"/>
</dbReference>
<evidence type="ECO:0000313" key="10">
    <source>
        <dbReference type="EMBL" id="OQR85298.1"/>
    </source>
</evidence>
<feature type="domain" description="EamA" evidence="9">
    <location>
        <begin position="3"/>
        <end position="139"/>
    </location>
</feature>
<feature type="transmembrane region" description="Helical" evidence="8">
    <location>
        <begin position="262"/>
        <end position="280"/>
    </location>
</feature>